<proteinExistence type="predicted"/>
<dbReference type="InterPro" id="IPR011444">
    <property type="entry name" value="DUF1549"/>
</dbReference>
<evidence type="ECO:0000256" key="1">
    <source>
        <dbReference type="SAM" id="Coils"/>
    </source>
</evidence>
<evidence type="ECO:0000259" key="4">
    <source>
        <dbReference type="Pfam" id="PF07587"/>
    </source>
</evidence>
<organism evidence="6 7">
    <name type="scientific">Neorhodopirellula pilleata</name>
    <dbReference type="NCBI Taxonomy" id="2714738"/>
    <lineage>
        <taxon>Bacteria</taxon>
        <taxon>Pseudomonadati</taxon>
        <taxon>Planctomycetota</taxon>
        <taxon>Planctomycetia</taxon>
        <taxon>Pirellulales</taxon>
        <taxon>Pirellulaceae</taxon>
        <taxon>Neorhodopirellula</taxon>
    </lineage>
</organism>
<comment type="caution">
    <text evidence="6">The sequence shown here is derived from an EMBL/GenBank/DDBJ whole genome shotgun (WGS) entry which is preliminary data.</text>
</comment>
<dbReference type="Pfam" id="PF07583">
    <property type="entry name" value="PSCyt2"/>
    <property type="match status" value="1"/>
</dbReference>
<evidence type="ECO:0000259" key="5">
    <source>
        <dbReference type="Pfam" id="PF07635"/>
    </source>
</evidence>
<dbReference type="InterPro" id="IPR036909">
    <property type="entry name" value="Cyt_c-like_dom_sf"/>
</dbReference>
<feature type="chain" id="PRO_5022713332" evidence="2">
    <location>
        <begin position="27"/>
        <end position="1344"/>
    </location>
</feature>
<dbReference type="InterPro" id="IPR022655">
    <property type="entry name" value="DUF1553"/>
</dbReference>
<accession>A0A5C6A6S6</accession>
<evidence type="ECO:0000259" key="3">
    <source>
        <dbReference type="Pfam" id="PF07583"/>
    </source>
</evidence>
<keyword evidence="2" id="KW-0732">Signal</keyword>
<keyword evidence="1" id="KW-0175">Coiled coil</keyword>
<feature type="domain" description="DUF1549" evidence="3">
    <location>
        <begin position="175"/>
        <end position="388"/>
    </location>
</feature>
<dbReference type="Gene3D" id="2.60.120.200">
    <property type="match status" value="1"/>
</dbReference>
<dbReference type="Pfam" id="PF07635">
    <property type="entry name" value="PSCyt1"/>
    <property type="match status" value="1"/>
</dbReference>
<evidence type="ECO:0000313" key="6">
    <source>
        <dbReference type="EMBL" id="TWT94988.1"/>
    </source>
</evidence>
<sequence precursor="true">MTRFICSSIRFFVLILLAGLGSLTNAAEKPERIEFFETRIRPVLAQDCYECHNSKGDADGGLVLDHRKGLLEGGDQGPAIVPGNPDRSLLIQAIRHDRDDLEMPSAAPKLDAAIIQDFEHWVRIGAPDPRDHPPTDDELAADTDWSAVMQRRKSWWSFQPISDHDPPAIDGVNHPVDRLIRNRLNEAGLKPAAQAEPQVLLRRLSFALTGLPPTEQQVDRFMQLRDPTAAVDQLIDELLDSPHFGERWARHWMDWLRYAESHGSEGDPRIENAHLYRDYLIRALNEDVPYDQLVREHIAGDLLAEPRLNHELAINESLIGTAHWRMVFHGFAPTDALDEKVRFTDDQINVFTKAFLGLTVSCARCHNHKFDAISQADYYALFGILGSTRPGRKAVDLINQQTTNLRELTELKTVIRSAVADVWLNATDDVANRLAHDRELMKNAGQPSSPLHLLHVIKRDAPDRQAFAGAWQEQVQQWDTYQESVAAYHQTEYPFEADFSTWYREGIGLTETRSSPGEFSIDPAGERALLGIYPGGVYSHLISQKHSARLTSPDFQLQGKNTLWLRVTGGGNAMARYVVQNYPRRGTVYPVKEFKSDDVNSDWQWLRYDVGYWAGDQIHIEMTAARDAPLLTQPSDRSWFGIHDAVLIPEDGTPPVEPRDFLEPIFAAAKESPPESFADLVAIYMQALTDSVQAWKQGEVDDAVASFLNGCLKDGLLPNDLQELGPATSLINRYRELENEIPVPTRVPTLAEWQAHDQPLYERGDHKQPLAPVSRRFLEAIDSQPYDTHLSGRLELAEDLLRDDNPFTRRVIVNRVWHHLFGRGIVPSVDNFGRMGEKPSHPELLDYLATRFVEDGWSLKKLIRLIVTSETWQQDSKPSPTALQTDPENQLLSHFNVQRLDAESIRDSLLVAAGTLDRQLYGPPVNGRADRRSVYVQVVRNQLDPFLGTFDAPVPFATKGRRDVTTVPAQSLALFNDPFVLALANRVAVSNDDEGKFVHTTWRRLLGRDPSPQEQTQAAELVADLRNKYAELSRQRTRLESQIADRRTEVSDIEERVRVQLARVHGIQEDEKPSNLKPMAHWDFEGNLRDAIGTLHGEPQGDARVENGVLVVDGKGWVSTPPLPKTLKAKTLQARVMLDNFDQRGGGVITVQTLGGEQFDSIVFAESHPQHWLAGSDHHRRTRSFDGTDEPKAFDQPVVFTIVYQSDGTIIGYRNGKPYGKPYKTDVQVFEQDKAHVVFGLRHGTNLAGNRMLQGKILDAALYDRALTPDEVTASATGDHLFISAAQIWDAMAPLQKQRVDELNQAIQSLESDLNSLGQPVAANQAYADLALAIFNMKEFIYVR</sequence>
<dbReference type="OrthoDB" id="127107at2"/>
<dbReference type="PANTHER" id="PTHR35889:SF3">
    <property type="entry name" value="F-BOX DOMAIN-CONTAINING PROTEIN"/>
    <property type="match status" value="1"/>
</dbReference>
<dbReference type="SUPFAM" id="SSF49899">
    <property type="entry name" value="Concanavalin A-like lectins/glucanases"/>
    <property type="match status" value="1"/>
</dbReference>
<gene>
    <name evidence="6" type="ORF">Pla100_35670</name>
</gene>
<evidence type="ECO:0000256" key="2">
    <source>
        <dbReference type="SAM" id="SignalP"/>
    </source>
</evidence>
<dbReference type="EMBL" id="SJPM01000007">
    <property type="protein sequence ID" value="TWT94988.1"/>
    <property type="molecule type" value="Genomic_DNA"/>
</dbReference>
<feature type="domain" description="DUF1553" evidence="4">
    <location>
        <begin position="792"/>
        <end position="1021"/>
    </location>
</feature>
<dbReference type="RefSeq" id="WP_146578939.1">
    <property type="nucleotide sequence ID" value="NZ_SJPM01000007.1"/>
</dbReference>
<dbReference type="InterPro" id="IPR011429">
    <property type="entry name" value="Cyt_c_Planctomycete-type"/>
</dbReference>
<feature type="domain" description="Cytochrome C Planctomycete-type" evidence="5">
    <location>
        <begin position="48"/>
        <end position="104"/>
    </location>
</feature>
<protein>
    <submittedName>
        <fullName evidence="6">Planctomycete cytochrome C</fullName>
    </submittedName>
</protein>
<evidence type="ECO:0000313" key="7">
    <source>
        <dbReference type="Proteomes" id="UP000316213"/>
    </source>
</evidence>
<feature type="coiled-coil region" evidence="1">
    <location>
        <begin position="1015"/>
        <end position="1056"/>
    </location>
</feature>
<dbReference type="Gene3D" id="1.10.760.10">
    <property type="entry name" value="Cytochrome c-like domain"/>
    <property type="match status" value="1"/>
</dbReference>
<dbReference type="Pfam" id="PF07587">
    <property type="entry name" value="PSD1"/>
    <property type="match status" value="1"/>
</dbReference>
<dbReference type="PANTHER" id="PTHR35889">
    <property type="entry name" value="CYCLOINULO-OLIGOSACCHARIDE FRUCTANOTRANSFERASE-RELATED"/>
    <property type="match status" value="1"/>
</dbReference>
<feature type="signal peptide" evidence="2">
    <location>
        <begin position="1"/>
        <end position="26"/>
    </location>
</feature>
<dbReference type="Proteomes" id="UP000316213">
    <property type="component" value="Unassembled WGS sequence"/>
</dbReference>
<dbReference type="Pfam" id="PF13385">
    <property type="entry name" value="Laminin_G_3"/>
    <property type="match status" value="1"/>
</dbReference>
<reference evidence="6 7" key="1">
    <citation type="submission" date="2019-02" db="EMBL/GenBank/DDBJ databases">
        <title>Deep-cultivation of Planctomycetes and their phenomic and genomic characterization uncovers novel biology.</title>
        <authorList>
            <person name="Wiegand S."/>
            <person name="Jogler M."/>
            <person name="Boedeker C."/>
            <person name="Pinto D."/>
            <person name="Vollmers J."/>
            <person name="Rivas-Marin E."/>
            <person name="Kohn T."/>
            <person name="Peeters S.H."/>
            <person name="Heuer A."/>
            <person name="Rast P."/>
            <person name="Oberbeckmann S."/>
            <person name="Bunk B."/>
            <person name="Jeske O."/>
            <person name="Meyerdierks A."/>
            <person name="Storesund J.E."/>
            <person name="Kallscheuer N."/>
            <person name="Luecker S."/>
            <person name="Lage O.M."/>
            <person name="Pohl T."/>
            <person name="Merkel B.J."/>
            <person name="Hornburger P."/>
            <person name="Mueller R.-W."/>
            <person name="Bruemmer F."/>
            <person name="Labrenz M."/>
            <person name="Spormann A.M."/>
            <person name="Op Den Camp H."/>
            <person name="Overmann J."/>
            <person name="Amann R."/>
            <person name="Jetten M.S.M."/>
            <person name="Mascher T."/>
            <person name="Medema M.H."/>
            <person name="Devos D.P."/>
            <person name="Kaster A.-K."/>
            <person name="Ovreas L."/>
            <person name="Rohde M."/>
            <person name="Galperin M.Y."/>
            <person name="Jogler C."/>
        </authorList>
    </citation>
    <scope>NUCLEOTIDE SEQUENCE [LARGE SCALE GENOMIC DNA]</scope>
    <source>
        <strain evidence="6 7">Pla100</strain>
    </source>
</reference>
<dbReference type="InterPro" id="IPR013320">
    <property type="entry name" value="ConA-like_dom_sf"/>
</dbReference>
<name>A0A5C6A6S6_9BACT</name>
<keyword evidence="7" id="KW-1185">Reference proteome</keyword>
<dbReference type="GO" id="GO:0009055">
    <property type="term" value="F:electron transfer activity"/>
    <property type="evidence" value="ECO:0007669"/>
    <property type="project" value="InterPro"/>
</dbReference>
<dbReference type="GO" id="GO:0020037">
    <property type="term" value="F:heme binding"/>
    <property type="evidence" value="ECO:0007669"/>
    <property type="project" value="InterPro"/>
</dbReference>